<dbReference type="InterPro" id="IPR039448">
    <property type="entry name" value="Beta_helix"/>
</dbReference>
<dbReference type="InterPro" id="IPR012334">
    <property type="entry name" value="Pectin_lyas_fold"/>
</dbReference>
<dbReference type="InterPro" id="IPR006626">
    <property type="entry name" value="PbH1"/>
</dbReference>
<evidence type="ECO:0000256" key="5">
    <source>
        <dbReference type="ARBA" id="ARBA00022801"/>
    </source>
</evidence>
<keyword evidence="11" id="KW-1185">Reference proteome</keyword>
<keyword evidence="4" id="KW-0677">Repeat</keyword>
<evidence type="ECO:0000259" key="8">
    <source>
        <dbReference type="Pfam" id="PF23763"/>
    </source>
</evidence>
<gene>
    <name evidence="10" type="ORF">SAMN06265350_10962</name>
</gene>
<accession>A0A521DY46</accession>
<keyword evidence="6" id="KW-0326">Glycosidase</keyword>
<dbReference type="Pfam" id="PF23763">
    <property type="entry name" value="Beta-barrel_GLAA-B_I"/>
    <property type="match status" value="1"/>
</dbReference>
<evidence type="ECO:0000256" key="3">
    <source>
        <dbReference type="ARBA" id="ARBA00022729"/>
    </source>
</evidence>
<comment type="catalytic activity">
    <reaction evidence="1">
        <text>Hydrolysis of terminal, non-reducing alpha-D-galactose residues in alpha-D-galactosides, including galactose oligosaccharides, galactomannans and galactolipids.</text>
        <dbReference type="EC" id="3.2.1.22"/>
    </reaction>
</comment>
<dbReference type="AlphaFoldDB" id="A0A521DY46"/>
<comment type="catalytic activity">
    <reaction evidence="2">
        <text>Hydrolysis of terminal, non-reducing branched (1-&gt;3)-alpha-D-galactosidic residues, producing free D-galactose.</text>
        <dbReference type="EC" id="3.2.1.n1"/>
    </reaction>
</comment>
<dbReference type="GO" id="GO:0004557">
    <property type="term" value="F:alpha-galactosidase activity"/>
    <property type="evidence" value="ECO:0007669"/>
    <property type="project" value="UniProtKB-EC"/>
</dbReference>
<dbReference type="Gene3D" id="2.160.20.10">
    <property type="entry name" value="Single-stranded right-handed beta-helix, Pectin lyase-like"/>
    <property type="match status" value="2"/>
</dbReference>
<protein>
    <submittedName>
        <fullName evidence="10">Right handed beta helix region</fullName>
    </submittedName>
</protein>
<dbReference type="EMBL" id="FXSZ01000009">
    <property type="protein sequence ID" value="SMO76647.1"/>
    <property type="molecule type" value="Genomic_DNA"/>
</dbReference>
<evidence type="ECO:0000259" key="9">
    <source>
        <dbReference type="Pfam" id="PF23764"/>
    </source>
</evidence>
<feature type="domain" description="GLAA-B beta-barrel" evidence="9">
    <location>
        <begin position="349"/>
        <end position="413"/>
    </location>
</feature>
<dbReference type="Proteomes" id="UP000315971">
    <property type="component" value="Unassembled WGS sequence"/>
</dbReference>
<name>A0A521DY46_9SPHI</name>
<dbReference type="SMART" id="SM00710">
    <property type="entry name" value="PbH1"/>
    <property type="match status" value="5"/>
</dbReference>
<feature type="domain" description="Right handed beta helix" evidence="7">
    <location>
        <begin position="425"/>
        <end position="579"/>
    </location>
</feature>
<feature type="domain" description="GLAA-B beta-barrel" evidence="8">
    <location>
        <begin position="150"/>
        <end position="241"/>
    </location>
</feature>
<dbReference type="InterPro" id="IPR056441">
    <property type="entry name" value="Beta-barrel_GLAA-B_II"/>
</dbReference>
<organism evidence="10 11">
    <name type="scientific">Solitalea koreensis</name>
    <dbReference type="NCBI Taxonomy" id="543615"/>
    <lineage>
        <taxon>Bacteria</taxon>
        <taxon>Pseudomonadati</taxon>
        <taxon>Bacteroidota</taxon>
        <taxon>Sphingobacteriia</taxon>
        <taxon>Sphingobacteriales</taxon>
        <taxon>Sphingobacteriaceae</taxon>
        <taxon>Solitalea</taxon>
    </lineage>
</organism>
<evidence type="ECO:0000256" key="4">
    <source>
        <dbReference type="ARBA" id="ARBA00022737"/>
    </source>
</evidence>
<evidence type="ECO:0000313" key="10">
    <source>
        <dbReference type="EMBL" id="SMO76647.1"/>
    </source>
</evidence>
<dbReference type="Pfam" id="PF23764">
    <property type="entry name" value="Beta-barrel_GLAA-B_II"/>
    <property type="match status" value="1"/>
</dbReference>
<proteinExistence type="predicted"/>
<evidence type="ECO:0000313" key="11">
    <source>
        <dbReference type="Proteomes" id="UP000315971"/>
    </source>
</evidence>
<evidence type="ECO:0000256" key="1">
    <source>
        <dbReference type="ARBA" id="ARBA00001255"/>
    </source>
</evidence>
<sequence length="605" mass="67819">MISRIGMRSRLIFFFLIVFNYVAFGQKIIKASDFGVKSNSYKDAAPGIRKAIEACKKSRSSVLMLPGGRIDIWPEKAVKRELYVSNCTENDTLSKVKSIAFPFENCQNLTLDGNNTLVVLHGKMVSFALLNSVNVKIKDICFDYERPTMSELTIKSVCDTAIETAIHPDSKYTIDNGEISFYGEGWNTHSFHTILFEPGKEIMRYSTFSPFLAAKALETGFNQVKFEGKFAKTNFHVGDVLTIRDPYRDNCGGFILLSKNISLEHVKMHYMHGLGIVSQFSENISFKKVEVAPRKDSGRIIASFADCFHFSGCKGLVKIDSCFTSGSHDDPVNVHGTHLQITAIDSAKKLKVRFMHPQSYGFEAFFKGDSIAFINPQTLMPLGKAKLKNAKLINKKEMEIEVLGSLPAFVKEGLCMENLTWTPEVLVRNSRFERTNTRGLLITTRRKVVIENNIFYHTGMYPILIADDASSWFESGSVQDVTIRNNVFEDCGHNSGGAIQIAPENHELIVGNMVHRNIRIVDNTFKMYKDAILNARSVDHLLFEGNKITYTQFLGKSNNKSFVNLTACKHVVIDKNSTDASGVTCINASKMTNDDLKTDLTVNIK</sequence>
<dbReference type="Pfam" id="PF13229">
    <property type="entry name" value="Beta_helix"/>
    <property type="match status" value="1"/>
</dbReference>
<evidence type="ECO:0000259" key="7">
    <source>
        <dbReference type="Pfam" id="PF13229"/>
    </source>
</evidence>
<dbReference type="SUPFAM" id="SSF51126">
    <property type="entry name" value="Pectin lyase-like"/>
    <property type="match status" value="1"/>
</dbReference>
<evidence type="ECO:0000256" key="2">
    <source>
        <dbReference type="ARBA" id="ARBA00001271"/>
    </source>
</evidence>
<dbReference type="OrthoDB" id="9807299at2"/>
<reference evidence="10 11" key="1">
    <citation type="submission" date="2017-05" db="EMBL/GenBank/DDBJ databases">
        <authorList>
            <person name="Varghese N."/>
            <person name="Submissions S."/>
        </authorList>
    </citation>
    <scope>NUCLEOTIDE SEQUENCE [LARGE SCALE GENOMIC DNA]</scope>
    <source>
        <strain evidence="10 11">DSM 21342</strain>
    </source>
</reference>
<dbReference type="InterPro" id="IPR057275">
    <property type="entry name" value="Beta-barrel_GLAA-B_I"/>
</dbReference>
<keyword evidence="5" id="KW-0378">Hydrolase</keyword>
<keyword evidence="3" id="KW-0732">Signal</keyword>
<evidence type="ECO:0000256" key="6">
    <source>
        <dbReference type="ARBA" id="ARBA00023295"/>
    </source>
</evidence>
<dbReference type="InterPro" id="IPR011050">
    <property type="entry name" value="Pectin_lyase_fold/virulence"/>
</dbReference>